<dbReference type="EMBL" id="AQPF01000002">
    <property type="protein sequence ID" value="KAF0808151.1"/>
    <property type="molecule type" value="Genomic_DNA"/>
</dbReference>
<sequence length="695" mass="75572">MRTYQALLNQHALEPGDRLIWSGDEGGEVLALRIAAMAHGCRFFPGGSSYTGAGRAGEGLAIAISPVLFAEKAMDGGSAGKTLRSTDHDVTLVTLRQKLEGARRLAVLSPLSGVGGDLSLAAWGVPAMVRYCDVGQAAGVFAFLESAEVDSLVLSEARLRSLSAHPAALLAGPVSLQSLFIESHVGTDQRELMALLAEGPFQARRTHFLVSSDQQLLTLEEARSRRRQQGRDLELAAIAHPGVSEARALEDDAGIWVLAVVAAECTPVPVREALWRDRVLTSLGGHFADADWRGGVAATERLADIALRSMLNALSHRGVFNTPEAGYSEEQVLACAAERHRPLLRRWLAVLEHQGLLRRDGGQLAVVARTGRYDDAALALAWDEMAVLWRTVTGASGTIDYARENSAVLAQLLAGERKAVEVLFPAGRTERAAALYRESPAARYQHRAVAALLAEIAAPRDANDPLRVLEVGAGTGATSEVVLPALAGKPLHYVYTDVSRFFLDQAAERLDRDPRVTFALYDIDRPPRQQGFSSHQFDVVIGGGVLNAARDTDASVGWLRQLLRPGGWLVITEPTREEFWVMASQAFMLADADDERARSGRTFLDRGQWLRVLDRAGLDRVLDLPPEDHPLAALGHRIFAARTRADRADVRPDEVRHHCQRALGTIVSRVEIVDRLPEPGEDGNFDWARTVGEVK</sequence>
<dbReference type="InterPro" id="IPR029063">
    <property type="entry name" value="SAM-dependent_MTases_sf"/>
</dbReference>
<dbReference type="SUPFAM" id="SSF53335">
    <property type="entry name" value="S-adenosyl-L-methionine-dependent methyltransferases"/>
    <property type="match status" value="1"/>
</dbReference>
<evidence type="ECO:0000313" key="2">
    <source>
        <dbReference type="EMBL" id="KAF0808151.1"/>
    </source>
</evidence>
<proteinExistence type="predicted"/>
<dbReference type="Proteomes" id="UP000771797">
    <property type="component" value="Unassembled WGS sequence"/>
</dbReference>
<evidence type="ECO:0000259" key="1">
    <source>
        <dbReference type="Pfam" id="PF08242"/>
    </source>
</evidence>
<dbReference type="InterPro" id="IPR013217">
    <property type="entry name" value="Methyltransf_12"/>
</dbReference>
<dbReference type="Pfam" id="PF08242">
    <property type="entry name" value="Methyltransf_12"/>
    <property type="match status" value="1"/>
</dbReference>
<reference evidence="2 3" key="1">
    <citation type="submission" date="2012-09" db="EMBL/GenBank/DDBJ databases">
        <title>Genome Sequence of alkane-degrading Bacterium Alcanivorax sp. 6-D-6.</title>
        <authorList>
            <person name="Lai Q."/>
            <person name="Shao Z."/>
        </authorList>
    </citation>
    <scope>NUCLEOTIDE SEQUENCE [LARGE SCALE GENOMIC DNA]</scope>
    <source>
        <strain evidence="2 3">6-D-6</strain>
    </source>
</reference>
<gene>
    <name evidence="2" type="ORF">A6D6_00541</name>
</gene>
<feature type="domain" description="Methyltransferase type 12" evidence="1">
    <location>
        <begin position="469"/>
        <end position="569"/>
    </location>
</feature>
<dbReference type="PANTHER" id="PTHR42912">
    <property type="entry name" value="METHYLTRANSFERASE"/>
    <property type="match status" value="1"/>
</dbReference>
<dbReference type="Gene3D" id="3.40.50.150">
    <property type="entry name" value="Vaccinia Virus protein VP39"/>
    <property type="match status" value="1"/>
</dbReference>
<evidence type="ECO:0000313" key="3">
    <source>
        <dbReference type="Proteomes" id="UP000771797"/>
    </source>
</evidence>
<comment type="caution">
    <text evidence="2">The sequence shown here is derived from an EMBL/GenBank/DDBJ whole genome shotgun (WGS) entry which is preliminary data.</text>
</comment>
<keyword evidence="3" id="KW-1185">Reference proteome</keyword>
<accession>A0ABQ6YD79</accession>
<organism evidence="2 3">
    <name type="scientific">Alcanivorax xiamenensis</name>
    <dbReference type="NCBI Taxonomy" id="1177156"/>
    <lineage>
        <taxon>Bacteria</taxon>
        <taxon>Pseudomonadati</taxon>
        <taxon>Pseudomonadota</taxon>
        <taxon>Gammaproteobacteria</taxon>
        <taxon>Oceanospirillales</taxon>
        <taxon>Alcanivoracaceae</taxon>
        <taxon>Alcanivorax</taxon>
    </lineage>
</organism>
<name>A0ABQ6YD79_9GAMM</name>
<dbReference type="CDD" id="cd02440">
    <property type="entry name" value="AdoMet_MTases"/>
    <property type="match status" value="1"/>
</dbReference>
<protein>
    <submittedName>
        <fullName evidence="2">Pyochelin synthetase F</fullName>
    </submittedName>
</protein>
<dbReference type="InterPro" id="IPR050508">
    <property type="entry name" value="Methyltransf_Superfamily"/>
</dbReference>